<evidence type="ECO:0000259" key="5">
    <source>
        <dbReference type="PROSITE" id="PS50801"/>
    </source>
</evidence>
<dbReference type="Pfam" id="PF01740">
    <property type="entry name" value="STAS"/>
    <property type="match status" value="1"/>
</dbReference>
<dbReference type="CDD" id="cd07041">
    <property type="entry name" value="STAS_RsbR_RsbS_like"/>
    <property type="match status" value="1"/>
</dbReference>
<organism evidence="6 7">
    <name type="scientific">Sorangium cellulosum</name>
    <name type="common">Polyangium cellulosum</name>
    <dbReference type="NCBI Taxonomy" id="56"/>
    <lineage>
        <taxon>Bacteria</taxon>
        <taxon>Pseudomonadati</taxon>
        <taxon>Myxococcota</taxon>
        <taxon>Polyangia</taxon>
        <taxon>Polyangiales</taxon>
        <taxon>Polyangiaceae</taxon>
        <taxon>Sorangium</taxon>
    </lineage>
</organism>
<dbReference type="InterPro" id="IPR046335">
    <property type="entry name" value="LacI/GalR-like_sensor"/>
</dbReference>
<dbReference type="InterPro" id="IPR036513">
    <property type="entry name" value="STAS_dom_sf"/>
</dbReference>
<evidence type="ECO:0000256" key="2">
    <source>
        <dbReference type="ARBA" id="ARBA00023125"/>
    </source>
</evidence>
<feature type="region of interest" description="Disordered" evidence="4">
    <location>
        <begin position="1"/>
        <end position="53"/>
    </location>
</feature>
<dbReference type="PANTHER" id="PTHR30146">
    <property type="entry name" value="LACI-RELATED TRANSCRIPTIONAL REPRESSOR"/>
    <property type="match status" value="1"/>
</dbReference>
<dbReference type="EMBL" id="CP012673">
    <property type="protein sequence ID" value="AUX39597.1"/>
    <property type="molecule type" value="Genomic_DNA"/>
</dbReference>
<dbReference type="SUPFAM" id="SSF53822">
    <property type="entry name" value="Periplasmic binding protein-like I"/>
    <property type="match status" value="1"/>
</dbReference>
<feature type="domain" description="STAS" evidence="5">
    <location>
        <begin position="639"/>
        <end position="751"/>
    </location>
</feature>
<feature type="compositionally biased region" description="Basic and acidic residues" evidence="4">
    <location>
        <begin position="27"/>
        <end position="43"/>
    </location>
</feature>
<dbReference type="AlphaFoldDB" id="A0A2L0EJX2"/>
<dbReference type="GO" id="GO:0003700">
    <property type="term" value="F:DNA-binding transcription factor activity"/>
    <property type="evidence" value="ECO:0007669"/>
    <property type="project" value="TreeGrafter"/>
</dbReference>
<gene>
    <name evidence="6" type="primary">lacI</name>
    <name evidence="6" type="ORF">SOCE26_009910</name>
</gene>
<dbReference type="Gene3D" id="3.30.750.24">
    <property type="entry name" value="STAS domain"/>
    <property type="match status" value="1"/>
</dbReference>
<proteinExistence type="predicted"/>
<dbReference type="Pfam" id="PF13377">
    <property type="entry name" value="Peripla_BP_3"/>
    <property type="match status" value="1"/>
</dbReference>
<dbReference type="PANTHER" id="PTHR30146:SF109">
    <property type="entry name" value="HTH-TYPE TRANSCRIPTIONAL REGULATOR GALS"/>
    <property type="match status" value="1"/>
</dbReference>
<evidence type="ECO:0000313" key="7">
    <source>
        <dbReference type="Proteomes" id="UP000238348"/>
    </source>
</evidence>
<keyword evidence="1" id="KW-0805">Transcription regulation</keyword>
<evidence type="ECO:0000256" key="1">
    <source>
        <dbReference type="ARBA" id="ARBA00023015"/>
    </source>
</evidence>
<dbReference type="InterPro" id="IPR002645">
    <property type="entry name" value="STAS_dom"/>
</dbReference>
<evidence type="ECO:0000256" key="4">
    <source>
        <dbReference type="SAM" id="MobiDB-lite"/>
    </source>
</evidence>
<reference evidence="6 7" key="1">
    <citation type="submission" date="2015-09" db="EMBL/GenBank/DDBJ databases">
        <title>Sorangium comparison.</title>
        <authorList>
            <person name="Zaburannyi N."/>
            <person name="Bunk B."/>
            <person name="Overmann J."/>
            <person name="Mueller R."/>
        </authorList>
    </citation>
    <scope>NUCLEOTIDE SEQUENCE [LARGE SCALE GENOMIC DNA]</scope>
    <source>
        <strain evidence="6 7">So ce26</strain>
    </source>
</reference>
<dbReference type="Proteomes" id="UP000238348">
    <property type="component" value="Chromosome"/>
</dbReference>
<dbReference type="GO" id="GO:0000976">
    <property type="term" value="F:transcription cis-regulatory region binding"/>
    <property type="evidence" value="ECO:0007669"/>
    <property type="project" value="TreeGrafter"/>
</dbReference>
<name>A0A2L0EJX2_SORCE</name>
<dbReference type="SUPFAM" id="SSF52091">
    <property type="entry name" value="SpoIIaa-like"/>
    <property type="match status" value="1"/>
</dbReference>
<evidence type="ECO:0000256" key="3">
    <source>
        <dbReference type="ARBA" id="ARBA00023163"/>
    </source>
</evidence>
<protein>
    <submittedName>
        <fullName evidence="6">LacI family transcriptional regulator</fullName>
    </submittedName>
</protein>
<dbReference type="PROSITE" id="PS50801">
    <property type="entry name" value="STAS"/>
    <property type="match status" value="1"/>
</dbReference>
<dbReference type="InterPro" id="IPR028082">
    <property type="entry name" value="Peripla_BP_I"/>
</dbReference>
<keyword evidence="3" id="KW-0804">Transcription</keyword>
<dbReference type="CDD" id="cd06267">
    <property type="entry name" value="PBP1_LacI_sugar_binding-like"/>
    <property type="match status" value="1"/>
</dbReference>
<sequence>MGQGGQGSGVPLPEQWGELPGAAAPDARVKSTRPAEETRRAEDPSLPGAGGHAAARPRTIGIIAPILAGVFWGPVVNGIHASAQLRGHRTLVLRGTPAEVQAPSLAREEVDGWIVIVEMHGLEELARAGVPFITVGARHDEIDCPAVIPDNRGGIRSAVRHLIEHGHRRIAFIGNFGAYDVRERFASYKDTLAEAGIAFDPDLVIPCDNNMYSGGRAAAPALLARRGVCTAAVFGTDKNALGTMAALKAAGARIPEDFALVGFDDIVEAESSDPPLTTVRQRFEMMGNAAFDLIASMIAGEASPPGGVHTANTLIQRSSCGCNVIQSFLDRESTAPQEDGGDALARRMVELLLMPRPLPAHTPPTAVWPAVTRVIALYSAVLRGAAPPPAVELERAYRQAVDITPDLGTLLAMVRLLGQAHEPRGAAVDAAIRRRGDDFLELSRLAIARLRVGVESQHVHQLGLLARTNYDVSFALLGGTQQESRSLAWLQPTTVVWGCLALWEDPTARASLVIAGAYSRDGSPTPPIGSRCPIEAFPPAGMLPPSATDGTFLVLLLPIRSAQRDWGILVLVGPPVVAMTGDEGTVAIWGTLLGAALERDALVESLSAQHADLQRAYENERALSETVRELGCPILPLLPGILLVPLIGLFDGGRAQQVLEKVADAVSRHEALRVLIDITGVPFVDAQVAHLLGVTSRAAALLGARVYLVGVRPELAKSLVDVDLGELATFSSLSMALHKLAPAGGRAAQARPGAR</sequence>
<evidence type="ECO:0000313" key="6">
    <source>
        <dbReference type="EMBL" id="AUX39597.1"/>
    </source>
</evidence>
<dbReference type="Gene3D" id="3.40.50.2300">
    <property type="match status" value="2"/>
</dbReference>
<keyword evidence="2" id="KW-0238">DNA-binding</keyword>
<accession>A0A2L0EJX2</accession>
<dbReference type="OrthoDB" id="59108at2"/>